<dbReference type="HOGENOM" id="CLU_1427198_0_0_10"/>
<dbReference type="EMBL" id="CP010429">
    <property type="protein sequence ID" value="AKD55325.1"/>
    <property type="molecule type" value="Genomic_DNA"/>
</dbReference>
<dbReference type="KEGG" id="srd:SD10_10850"/>
<protein>
    <submittedName>
        <fullName evidence="1">Uncharacterized protein</fullName>
    </submittedName>
</protein>
<name>A0A0E3ZVT9_9BACT</name>
<proteinExistence type="predicted"/>
<evidence type="ECO:0000313" key="1">
    <source>
        <dbReference type="EMBL" id="AKD55325.1"/>
    </source>
</evidence>
<dbReference type="AlphaFoldDB" id="A0A0E3ZVT9"/>
<gene>
    <name evidence="1" type="ORF">SD10_10850</name>
</gene>
<evidence type="ECO:0000313" key="2">
    <source>
        <dbReference type="Proteomes" id="UP000033054"/>
    </source>
</evidence>
<accession>A0A0E3ZVT9</accession>
<dbReference type="Proteomes" id="UP000033054">
    <property type="component" value="Chromosome"/>
</dbReference>
<reference evidence="1 2" key="1">
    <citation type="journal article" date="2014" name="Curr. Microbiol.">
        <title>Spirosoma radiotolerans sp. nov., a gamma-radiation-resistant bacterium isolated from gamma ray-irradiated soil.</title>
        <authorList>
            <person name="Lee J.J."/>
            <person name="Srinivasan S."/>
            <person name="Lim S."/>
            <person name="Joe M."/>
            <person name="Im S."/>
            <person name="Bae S.I."/>
            <person name="Park K.R."/>
            <person name="Han J.H."/>
            <person name="Park S.H."/>
            <person name="Joo B.M."/>
            <person name="Park S.J."/>
            <person name="Kim M.K."/>
        </authorList>
    </citation>
    <scope>NUCLEOTIDE SEQUENCE [LARGE SCALE GENOMIC DNA]</scope>
    <source>
        <strain evidence="1 2">DG5A</strain>
    </source>
</reference>
<organism evidence="1 2">
    <name type="scientific">Spirosoma radiotolerans</name>
    <dbReference type="NCBI Taxonomy" id="1379870"/>
    <lineage>
        <taxon>Bacteria</taxon>
        <taxon>Pseudomonadati</taxon>
        <taxon>Bacteroidota</taxon>
        <taxon>Cytophagia</taxon>
        <taxon>Cytophagales</taxon>
        <taxon>Cytophagaceae</taxon>
        <taxon>Spirosoma</taxon>
    </lineage>
</organism>
<sequence length="190" mass="21588">MISYVYNDYGNPITTTLDYDVQNRVVSVETPRVGVYERYEYDNQNNVSVIKQYSTPPNPLTDTPVAISTLSYSSTKFPDQITTVSFSTTNVVSNTYVEGNIVQQQTSTYQPGAVPTTSSATFHYDNRPNPFYGLGVPFYTYDTFSRNNVIEIAGTSFSYSHQYDSNGLLIRRDWVGNADHYYETFGYESY</sequence>
<dbReference type="PATRIC" id="fig|1379870.5.peg.2364"/>
<keyword evidence="2" id="KW-1185">Reference proteome</keyword>